<evidence type="ECO:0000313" key="2">
    <source>
        <dbReference type="EMBL" id="CDY09394.1"/>
    </source>
</evidence>
<reference evidence="2 3" key="1">
    <citation type="journal article" date="2014" name="Science">
        <title>Plant genetics. Early allopolyploid evolution in the post-Neolithic Brassica napus oilseed genome.</title>
        <authorList>
            <person name="Chalhoub B."/>
            <person name="Denoeud F."/>
            <person name="Liu S."/>
            <person name="Parkin I.A."/>
            <person name="Tang H."/>
            <person name="Wang X."/>
            <person name="Chiquet J."/>
            <person name="Belcram H."/>
            <person name="Tong C."/>
            <person name="Samans B."/>
            <person name="Correa M."/>
            <person name="Da Silva C."/>
            <person name="Just J."/>
            <person name="Falentin C."/>
            <person name="Koh C.S."/>
            <person name="Le Clainche I."/>
            <person name="Bernard M."/>
            <person name="Bento P."/>
            <person name="Noel B."/>
            <person name="Labadie K."/>
            <person name="Alberti A."/>
            <person name="Charles M."/>
            <person name="Arnaud D."/>
            <person name="Guo H."/>
            <person name="Daviaud C."/>
            <person name="Alamery S."/>
            <person name="Jabbari K."/>
            <person name="Zhao M."/>
            <person name="Edger P.P."/>
            <person name="Chelaifa H."/>
            <person name="Tack D."/>
            <person name="Lassalle G."/>
            <person name="Mestiri I."/>
            <person name="Schnel N."/>
            <person name="Le Paslier M.C."/>
            <person name="Fan G."/>
            <person name="Renault V."/>
            <person name="Bayer P.E."/>
            <person name="Golicz A.A."/>
            <person name="Manoli S."/>
            <person name="Lee T.H."/>
            <person name="Thi V.H."/>
            <person name="Chalabi S."/>
            <person name="Hu Q."/>
            <person name="Fan C."/>
            <person name="Tollenaere R."/>
            <person name="Lu Y."/>
            <person name="Battail C."/>
            <person name="Shen J."/>
            <person name="Sidebottom C.H."/>
            <person name="Wang X."/>
            <person name="Canaguier A."/>
            <person name="Chauveau A."/>
            <person name="Berard A."/>
            <person name="Deniot G."/>
            <person name="Guan M."/>
            <person name="Liu Z."/>
            <person name="Sun F."/>
            <person name="Lim Y.P."/>
            <person name="Lyons E."/>
            <person name="Town C.D."/>
            <person name="Bancroft I."/>
            <person name="Wang X."/>
            <person name="Meng J."/>
            <person name="Ma J."/>
            <person name="Pires J.C."/>
            <person name="King G.J."/>
            <person name="Brunel D."/>
            <person name="Delourme R."/>
            <person name="Renard M."/>
            <person name="Aury J.M."/>
            <person name="Adams K.L."/>
            <person name="Batley J."/>
            <person name="Snowdon R.J."/>
            <person name="Tost J."/>
            <person name="Edwards D."/>
            <person name="Zhou Y."/>
            <person name="Hua W."/>
            <person name="Sharpe A.G."/>
            <person name="Paterson A.H."/>
            <person name="Guan C."/>
            <person name="Wincker P."/>
        </authorList>
    </citation>
    <scope>NUCLEOTIDE SEQUENCE [LARGE SCALE GENOMIC DNA]</scope>
    <source>
        <strain evidence="3">cv. Darmor-bzh</strain>
    </source>
</reference>
<sequence length="22" mass="2661">MTRNEESDYVRVKHIGDAKRKK</sequence>
<organism evidence="2 3">
    <name type="scientific">Brassica napus</name>
    <name type="common">Rape</name>
    <dbReference type="NCBI Taxonomy" id="3708"/>
    <lineage>
        <taxon>Eukaryota</taxon>
        <taxon>Viridiplantae</taxon>
        <taxon>Streptophyta</taxon>
        <taxon>Embryophyta</taxon>
        <taxon>Tracheophyta</taxon>
        <taxon>Spermatophyta</taxon>
        <taxon>Magnoliopsida</taxon>
        <taxon>eudicotyledons</taxon>
        <taxon>Gunneridae</taxon>
        <taxon>Pentapetalae</taxon>
        <taxon>rosids</taxon>
        <taxon>malvids</taxon>
        <taxon>Brassicales</taxon>
        <taxon>Brassicaceae</taxon>
        <taxon>Brassiceae</taxon>
        <taxon>Brassica</taxon>
    </lineage>
</organism>
<dbReference type="PaxDb" id="3708-A0A078F8P2"/>
<evidence type="ECO:0000256" key="1">
    <source>
        <dbReference type="SAM" id="MobiDB-lite"/>
    </source>
</evidence>
<dbReference type="AlphaFoldDB" id="A0A078F8P2"/>
<evidence type="ECO:0000313" key="3">
    <source>
        <dbReference type="Proteomes" id="UP000028999"/>
    </source>
</evidence>
<name>A0A078F8P2_BRANA</name>
<proteinExistence type="predicted"/>
<dbReference type="Gramene" id="CDY09394">
    <property type="protein sequence ID" value="CDY09394"/>
    <property type="gene ID" value="GSBRNA2T00030876001"/>
</dbReference>
<feature type="region of interest" description="Disordered" evidence="1">
    <location>
        <begin position="1"/>
        <end position="22"/>
    </location>
</feature>
<dbReference type="Proteomes" id="UP000028999">
    <property type="component" value="Unassembled WGS sequence"/>
</dbReference>
<gene>
    <name evidence="2" type="primary">BnaA02g26160D</name>
    <name evidence="2" type="ORF">GSBRNA2T00030876001</name>
</gene>
<accession>A0A078F8P2</accession>
<protein>
    <submittedName>
        <fullName evidence="2">BnaA02g26160D protein</fullName>
    </submittedName>
</protein>
<dbReference type="EMBL" id="LK031995">
    <property type="protein sequence ID" value="CDY09394.1"/>
    <property type="molecule type" value="Genomic_DNA"/>
</dbReference>
<keyword evidence="3" id="KW-1185">Reference proteome</keyword>